<keyword evidence="4 5" id="KW-0539">Nucleus</keyword>
<dbReference type="Pfam" id="PF00046">
    <property type="entry name" value="Homeodomain"/>
    <property type="match status" value="1"/>
</dbReference>
<feature type="region of interest" description="Disordered" evidence="7">
    <location>
        <begin position="483"/>
        <end position="504"/>
    </location>
</feature>
<gene>
    <name evidence="9" type="ORF">CINCED_3A012810</name>
</gene>
<dbReference type="PROSITE" id="PS50071">
    <property type="entry name" value="HOMEOBOX_2"/>
    <property type="match status" value="1"/>
</dbReference>
<feature type="region of interest" description="Disordered" evidence="7">
    <location>
        <begin position="647"/>
        <end position="739"/>
    </location>
</feature>
<evidence type="ECO:0000313" key="9">
    <source>
        <dbReference type="EMBL" id="VVC24068.1"/>
    </source>
</evidence>
<dbReference type="PROSITE" id="PS00027">
    <property type="entry name" value="HOMEOBOX_1"/>
    <property type="match status" value="1"/>
</dbReference>
<feature type="compositionally biased region" description="Polar residues" evidence="7">
    <location>
        <begin position="651"/>
        <end position="672"/>
    </location>
</feature>
<dbReference type="SMART" id="SM00389">
    <property type="entry name" value="HOX"/>
    <property type="match status" value="1"/>
</dbReference>
<dbReference type="Gene3D" id="1.10.10.60">
    <property type="entry name" value="Homeodomain-like"/>
    <property type="match status" value="1"/>
</dbReference>
<evidence type="ECO:0000256" key="3">
    <source>
        <dbReference type="ARBA" id="ARBA00023155"/>
    </source>
</evidence>
<dbReference type="GO" id="GO:0000981">
    <property type="term" value="F:DNA-binding transcription factor activity, RNA polymerase II-specific"/>
    <property type="evidence" value="ECO:0007669"/>
    <property type="project" value="InterPro"/>
</dbReference>
<keyword evidence="10" id="KW-1185">Reference proteome</keyword>
<dbReference type="GO" id="GO:0003677">
    <property type="term" value="F:DNA binding"/>
    <property type="evidence" value="ECO:0007669"/>
    <property type="project" value="UniProtKB-UniRule"/>
</dbReference>
<feature type="compositionally biased region" description="Polar residues" evidence="7">
    <location>
        <begin position="728"/>
        <end position="739"/>
    </location>
</feature>
<dbReference type="EMBL" id="CABPRJ010000001">
    <property type="protein sequence ID" value="VVC24068.1"/>
    <property type="molecule type" value="Genomic_DNA"/>
</dbReference>
<feature type="compositionally biased region" description="Low complexity" evidence="7">
    <location>
        <begin position="483"/>
        <end position="499"/>
    </location>
</feature>
<name>A0A5E4LZH6_9HEMI</name>
<evidence type="ECO:0000259" key="8">
    <source>
        <dbReference type="PROSITE" id="PS50071"/>
    </source>
</evidence>
<dbReference type="SUPFAM" id="SSF46689">
    <property type="entry name" value="Homeodomain-like"/>
    <property type="match status" value="1"/>
</dbReference>
<dbReference type="Proteomes" id="UP000325440">
    <property type="component" value="Unassembled WGS sequence"/>
</dbReference>
<evidence type="ECO:0000256" key="5">
    <source>
        <dbReference type="PROSITE-ProRule" id="PRU00108"/>
    </source>
</evidence>
<organism evidence="9 10">
    <name type="scientific">Cinara cedri</name>
    <dbReference type="NCBI Taxonomy" id="506608"/>
    <lineage>
        <taxon>Eukaryota</taxon>
        <taxon>Metazoa</taxon>
        <taxon>Ecdysozoa</taxon>
        <taxon>Arthropoda</taxon>
        <taxon>Hexapoda</taxon>
        <taxon>Insecta</taxon>
        <taxon>Pterygota</taxon>
        <taxon>Neoptera</taxon>
        <taxon>Paraneoptera</taxon>
        <taxon>Hemiptera</taxon>
        <taxon>Sternorrhyncha</taxon>
        <taxon>Aphidomorpha</taxon>
        <taxon>Aphidoidea</taxon>
        <taxon>Aphididae</taxon>
        <taxon>Lachninae</taxon>
        <taxon>Cinara</taxon>
    </lineage>
</organism>
<feature type="compositionally biased region" description="Polar residues" evidence="7">
    <location>
        <begin position="1"/>
        <end position="20"/>
    </location>
</feature>
<comment type="subcellular location">
    <subcellularLocation>
        <location evidence="1 5 6">Nucleus</location>
    </subcellularLocation>
</comment>
<dbReference type="PANTHER" id="PTHR24331:SF0">
    <property type="entry name" value="DBX"/>
    <property type="match status" value="1"/>
</dbReference>
<evidence type="ECO:0000256" key="6">
    <source>
        <dbReference type="RuleBase" id="RU000682"/>
    </source>
</evidence>
<protein>
    <submittedName>
        <fullName evidence="9">Homeobox domain,Homeobox domain-like,Homeobox, conserved site</fullName>
    </submittedName>
</protein>
<keyword evidence="2 5" id="KW-0238">DNA-binding</keyword>
<feature type="DNA-binding region" description="Homeobox" evidence="5">
    <location>
        <begin position="577"/>
        <end position="636"/>
    </location>
</feature>
<evidence type="ECO:0000256" key="2">
    <source>
        <dbReference type="ARBA" id="ARBA00023125"/>
    </source>
</evidence>
<feature type="compositionally biased region" description="Low complexity" evidence="7">
    <location>
        <begin position="673"/>
        <end position="694"/>
    </location>
</feature>
<dbReference type="InterPro" id="IPR017970">
    <property type="entry name" value="Homeobox_CS"/>
</dbReference>
<dbReference type="GO" id="GO:0005634">
    <property type="term" value="C:nucleus"/>
    <property type="evidence" value="ECO:0007669"/>
    <property type="project" value="UniProtKB-SubCell"/>
</dbReference>
<feature type="region of interest" description="Disordered" evidence="7">
    <location>
        <begin position="1"/>
        <end position="55"/>
    </location>
</feature>
<dbReference type="InterPro" id="IPR051662">
    <property type="entry name" value="H2.0_Homeobox_NeuralPatt"/>
</dbReference>
<feature type="domain" description="Homeobox" evidence="8">
    <location>
        <begin position="575"/>
        <end position="635"/>
    </location>
</feature>
<dbReference type="FunFam" id="1.10.10.60:FF:000769">
    <property type="match status" value="1"/>
</dbReference>
<dbReference type="InterPro" id="IPR009057">
    <property type="entry name" value="Homeodomain-like_sf"/>
</dbReference>
<dbReference type="PANTHER" id="PTHR24331">
    <property type="entry name" value="DBX"/>
    <property type="match status" value="1"/>
</dbReference>
<evidence type="ECO:0000256" key="4">
    <source>
        <dbReference type="ARBA" id="ARBA00023242"/>
    </source>
</evidence>
<evidence type="ECO:0000313" key="10">
    <source>
        <dbReference type="Proteomes" id="UP000325440"/>
    </source>
</evidence>
<dbReference type="OrthoDB" id="6159439at2759"/>
<dbReference type="AlphaFoldDB" id="A0A5E4LZH6"/>
<accession>A0A5E4LZH6</accession>
<evidence type="ECO:0000256" key="1">
    <source>
        <dbReference type="ARBA" id="ARBA00004123"/>
    </source>
</evidence>
<proteinExistence type="predicted"/>
<dbReference type="CDD" id="cd00086">
    <property type="entry name" value="homeodomain"/>
    <property type="match status" value="1"/>
</dbReference>
<sequence>MEDITPTSFTSFDNQSVSKNNELKNADNVEDYQQHQRRQRTKDIEDKGNGRWCTSSVRSRSSTSFLIHNLLISCTGNDANDIPIAKSPPIIPLVEQDNHNDELGKSRSCSPQEMIHASYPVINSKEEKEDVNGMYNADHYRIKRRKCTIPFRRRTAKIKDIVNTNTSGDSDNDKREMDKESLLMDVEEESQIQSLSITQPPPISIYLSTTMNCQHQKSTPQVSTQTPMSASTTPVSSLNFSVNAILSGGGYSNSRSHSTSSNCSTGSNVSNGSSPGFGGKIISHQQNMFDTDHHNQHLASAAFLRITAAAAAASASSSSGPMFCLPSSTSITPSTSTFLTDTTRTPTTCSQQQTLRTIAKPIARRLTNAGNTSGPNGNLHNSTLLALATAAAAAVNSASNIPASGGDGLTNSVNDNCSGGMCISPTLGNPAMSSSSTPTGSVRLNGTGASRFPIVHPQYNYRHIGQSHSHPHPHHEILMMQSRSNGTGGVSNSNGTSSSIATAPPVPFSSSSAWPYGTGSSANGAGSLTGTSHHHRITPLHHPSAATMLLMSNNNNTLNVMNGVVVGGNNRGKPRRGMMRRAVFSDAQRKGLERRFQVQKYISKPDRKRLADKLSLKDSQVKIWFQNRRMKWRNTKERELLAAGTGCREQTLPTKNNPNPDLSDVTTATSAVSNNNNIINNNNNNNHNNNNNSNTMSSSAGTPQMPHVPPAGDTAPAAGQQDKKNPNGIKNHQNPFQQKHIQQKKINVAVDQMLLNRGTDACVFKTNSNQIIFAIFVGDGLIAANNEDIIKELLTSLEKEFTVKKEIFSDANYAGDIETQRSTSGYLLKYRSSPQFLGHHRDKNVVVIN</sequence>
<evidence type="ECO:0000256" key="7">
    <source>
        <dbReference type="SAM" id="MobiDB-lite"/>
    </source>
</evidence>
<dbReference type="InterPro" id="IPR001356">
    <property type="entry name" value="HD"/>
</dbReference>
<reference evidence="9 10" key="1">
    <citation type="submission" date="2019-08" db="EMBL/GenBank/DDBJ databases">
        <authorList>
            <person name="Alioto T."/>
            <person name="Alioto T."/>
            <person name="Gomez Garrido J."/>
        </authorList>
    </citation>
    <scope>NUCLEOTIDE SEQUENCE [LARGE SCALE GENOMIC DNA]</scope>
</reference>
<keyword evidence="3 5" id="KW-0371">Homeobox</keyword>